<dbReference type="GO" id="GO:0005829">
    <property type="term" value="C:cytosol"/>
    <property type="evidence" value="ECO:0007669"/>
    <property type="project" value="TreeGrafter"/>
</dbReference>
<gene>
    <name evidence="8" type="primary">saeR</name>
    <name evidence="8" type="ORF">IMCC3317_25800</name>
</gene>
<dbReference type="SUPFAM" id="SSF52172">
    <property type="entry name" value="CheY-like"/>
    <property type="match status" value="1"/>
</dbReference>
<dbReference type="InterPro" id="IPR001789">
    <property type="entry name" value="Sig_transdc_resp-reg_receiver"/>
</dbReference>
<reference evidence="8 9" key="1">
    <citation type="journal article" date="2013" name="Int. J. Syst. Evol. Microbiol.">
        <title>Kordia antarctica sp. nov., isolated from Antarctic seawater.</title>
        <authorList>
            <person name="Baek K."/>
            <person name="Choi A."/>
            <person name="Kang I."/>
            <person name="Lee K."/>
            <person name="Cho J.C."/>
        </authorList>
    </citation>
    <scope>NUCLEOTIDE SEQUENCE [LARGE SCALE GENOMIC DNA]</scope>
    <source>
        <strain evidence="8 9">IMCC3317</strain>
    </source>
</reference>
<protein>
    <submittedName>
        <fullName evidence="8">Response regulator SaeR</fullName>
    </submittedName>
</protein>
<dbReference type="AlphaFoldDB" id="A0A7L4ZKR6"/>
<sequence length="238" mass="27784">MKKTKVLLAEDDYDFGSILKQYLLIHNFEVTWAKDGKEALDFFTADEHQHENAFAICVFDVMMPKLDGFSLAEKVIQHNPEIPFIFLTAKKMKEDKIRGLKLGADDYIVKPFEADILVLRLQNILKRTQKTIISSKNEHEYAIGQYVFDTVNYQLKFNGETQRITEKEAQLIQFFYDNKNQLIKREDVLENVWGTDDFFSGRSMDVFISRLRKYFKKDANIAIESTRGVGLTFKIINN</sequence>
<dbReference type="KEGG" id="kan:IMCC3317_25800"/>
<dbReference type="EMBL" id="CP019288">
    <property type="protein sequence ID" value="QHI37202.1"/>
    <property type="molecule type" value="Genomic_DNA"/>
</dbReference>
<name>A0A7L4ZKR6_9FLAO</name>
<dbReference type="OrthoDB" id="9790442at2"/>
<feature type="domain" description="Response regulatory" evidence="6">
    <location>
        <begin position="5"/>
        <end position="125"/>
    </location>
</feature>
<feature type="domain" description="OmpR/PhoB-type" evidence="7">
    <location>
        <begin position="138"/>
        <end position="235"/>
    </location>
</feature>
<keyword evidence="9" id="KW-1185">Reference proteome</keyword>
<accession>A0A7L4ZKR6</accession>
<evidence type="ECO:0000256" key="3">
    <source>
        <dbReference type="ARBA" id="ARBA00023125"/>
    </source>
</evidence>
<dbReference type="Proteomes" id="UP000464657">
    <property type="component" value="Chromosome"/>
</dbReference>
<organism evidence="8 9">
    <name type="scientific">Kordia antarctica</name>
    <dbReference type="NCBI Taxonomy" id="1218801"/>
    <lineage>
        <taxon>Bacteria</taxon>
        <taxon>Pseudomonadati</taxon>
        <taxon>Bacteroidota</taxon>
        <taxon>Flavobacteriia</taxon>
        <taxon>Flavobacteriales</taxon>
        <taxon>Flavobacteriaceae</taxon>
        <taxon>Kordia</taxon>
    </lineage>
</organism>
<evidence type="ECO:0000256" key="2">
    <source>
        <dbReference type="ARBA" id="ARBA00023012"/>
    </source>
</evidence>
<evidence type="ECO:0000313" key="9">
    <source>
        <dbReference type="Proteomes" id="UP000464657"/>
    </source>
</evidence>
<dbReference type="CDD" id="cd00383">
    <property type="entry name" value="trans_reg_C"/>
    <property type="match status" value="1"/>
</dbReference>
<dbReference type="InterPro" id="IPR039420">
    <property type="entry name" value="WalR-like"/>
</dbReference>
<dbReference type="InterPro" id="IPR036388">
    <property type="entry name" value="WH-like_DNA-bd_sf"/>
</dbReference>
<proteinExistence type="predicted"/>
<dbReference type="PROSITE" id="PS51755">
    <property type="entry name" value="OMPR_PHOB"/>
    <property type="match status" value="1"/>
</dbReference>
<dbReference type="Pfam" id="PF00486">
    <property type="entry name" value="Trans_reg_C"/>
    <property type="match status" value="1"/>
</dbReference>
<dbReference type="Pfam" id="PF00072">
    <property type="entry name" value="Response_reg"/>
    <property type="match status" value="1"/>
</dbReference>
<dbReference type="PANTHER" id="PTHR48111:SF40">
    <property type="entry name" value="PHOSPHATE REGULON TRANSCRIPTIONAL REGULATORY PROTEIN PHOB"/>
    <property type="match status" value="1"/>
</dbReference>
<dbReference type="Gene3D" id="3.40.50.2300">
    <property type="match status" value="1"/>
</dbReference>
<evidence type="ECO:0000256" key="1">
    <source>
        <dbReference type="ARBA" id="ARBA00022553"/>
    </source>
</evidence>
<dbReference type="SMART" id="SM00448">
    <property type="entry name" value="REC"/>
    <property type="match status" value="1"/>
</dbReference>
<feature type="modified residue" description="4-aspartylphosphate" evidence="4">
    <location>
        <position position="60"/>
    </location>
</feature>
<evidence type="ECO:0000256" key="4">
    <source>
        <dbReference type="PROSITE-ProRule" id="PRU00169"/>
    </source>
</evidence>
<dbReference type="SMART" id="SM00862">
    <property type="entry name" value="Trans_reg_C"/>
    <property type="match status" value="1"/>
</dbReference>
<dbReference type="GO" id="GO:0000976">
    <property type="term" value="F:transcription cis-regulatory region binding"/>
    <property type="evidence" value="ECO:0007669"/>
    <property type="project" value="TreeGrafter"/>
</dbReference>
<dbReference type="InterPro" id="IPR001867">
    <property type="entry name" value="OmpR/PhoB-type_DNA-bd"/>
</dbReference>
<dbReference type="InterPro" id="IPR011006">
    <property type="entry name" value="CheY-like_superfamily"/>
</dbReference>
<dbReference type="PROSITE" id="PS50110">
    <property type="entry name" value="RESPONSE_REGULATORY"/>
    <property type="match status" value="1"/>
</dbReference>
<dbReference type="GO" id="GO:0032993">
    <property type="term" value="C:protein-DNA complex"/>
    <property type="evidence" value="ECO:0007669"/>
    <property type="project" value="TreeGrafter"/>
</dbReference>
<evidence type="ECO:0000259" key="7">
    <source>
        <dbReference type="PROSITE" id="PS51755"/>
    </source>
</evidence>
<feature type="DNA-binding region" description="OmpR/PhoB-type" evidence="5">
    <location>
        <begin position="138"/>
        <end position="235"/>
    </location>
</feature>
<evidence type="ECO:0000256" key="5">
    <source>
        <dbReference type="PROSITE-ProRule" id="PRU01091"/>
    </source>
</evidence>
<dbReference type="RefSeq" id="WP_160129844.1">
    <property type="nucleotide sequence ID" value="NZ_CP019288.1"/>
</dbReference>
<evidence type="ECO:0000313" key="8">
    <source>
        <dbReference type="EMBL" id="QHI37202.1"/>
    </source>
</evidence>
<dbReference type="Gene3D" id="1.10.10.10">
    <property type="entry name" value="Winged helix-like DNA-binding domain superfamily/Winged helix DNA-binding domain"/>
    <property type="match status" value="1"/>
</dbReference>
<keyword evidence="3 5" id="KW-0238">DNA-binding</keyword>
<evidence type="ECO:0000259" key="6">
    <source>
        <dbReference type="PROSITE" id="PS50110"/>
    </source>
</evidence>
<dbReference type="PANTHER" id="PTHR48111">
    <property type="entry name" value="REGULATOR OF RPOS"/>
    <property type="match status" value="1"/>
</dbReference>
<keyword evidence="2" id="KW-0902">Two-component regulatory system</keyword>
<dbReference type="CDD" id="cd17574">
    <property type="entry name" value="REC_OmpR"/>
    <property type="match status" value="1"/>
</dbReference>
<dbReference type="GO" id="GO:0000156">
    <property type="term" value="F:phosphorelay response regulator activity"/>
    <property type="evidence" value="ECO:0007669"/>
    <property type="project" value="TreeGrafter"/>
</dbReference>
<keyword evidence="1 4" id="KW-0597">Phosphoprotein</keyword>
<dbReference type="GO" id="GO:0006355">
    <property type="term" value="P:regulation of DNA-templated transcription"/>
    <property type="evidence" value="ECO:0007669"/>
    <property type="project" value="InterPro"/>
</dbReference>